<protein>
    <recommendedName>
        <fullName evidence="3">Integral membrane protein</fullName>
    </recommendedName>
</protein>
<evidence type="ECO:0008006" key="3">
    <source>
        <dbReference type="Google" id="ProtNLM"/>
    </source>
</evidence>
<evidence type="ECO:0000256" key="1">
    <source>
        <dbReference type="SAM" id="Phobius"/>
    </source>
</evidence>
<reference evidence="2" key="1">
    <citation type="submission" date="2024-05" db="EMBL/GenBank/DDBJ databases">
        <title>Campylobacter coli isolated from environmental waters in Slovenia.</title>
        <authorList>
            <person name="Zautner A.E."/>
            <person name="Bunk B."/>
            <person name="Riedel T."/>
            <person name="Sproeer C."/>
        </authorList>
    </citation>
    <scope>NUCLEOTIDE SEQUENCE</scope>
    <source>
        <strain evidence="2">CCS1377</strain>
    </source>
</reference>
<keyword evidence="1" id="KW-0812">Transmembrane</keyword>
<dbReference type="EMBL" id="CP155620">
    <property type="protein sequence ID" value="XBJ28533.1"/>
    <property type="molecule type" value="Genomic_DNA"/>
</dbReference>
<organism evidence="2">
    <name type="scientific">Campylobacter sp. CCS1377</name>
    <dbReference type="NCBI Taxonomy" id="3158229"/>
    <lineage>
        <taxon>Bacteria</taxon>
        <taxon>Pseudomonadati</taxon>
        <taxon>Campylobacterota</taxon>
        <taxon>Epsilonproteobacteria</taxon>
        <taxon>Campylobacterales</taxon>
        <taxon>Campylobacteraceae</taxon>
        <taxon>Campylobacter</taxon>
    </lineage>
</organism>
<gene>
    <name evidence="2" type="ORF">AAH949_05350</name>
</gene>
<feature type="transmembrane region" description="Helical" evidence="1">
    <location>
        <begin position="110"/>
        <end position="130"/>
    </location>
</feature>
<evidence type="ECO:0000313" key="2">
    <source>
        <dbReference type="EMBL" id="XBJ28533.1"/>
    </source>
</evidence>
<feature type="transmembrane region" description="Helical" evidence="1">
    <location>
        <begin position="142"/>
        <end position="160"/>
    </location>
</feature>
<dbReference type="RefSeq" id="WP_134239049.1">
    <property type="nucleotide sequence ID" value="NZ_CP155620.1"/>
</dbReference>
<name>A0AAU7E6M3_9BACT</name>
<feature type="transmembrane region" description="Helical" evidence="1">
    <location>
        <begin position="63"/>
        <end position="90"/>
    </location>
</feature>
<keyword evidence="1" id="KW-0472">Membrane</keyword>
<keyword evidence="1" id="KW-1133">Transmembrane helix</keyword>
<proteinExistence type="predicted"/>
<feature type="transmembrane region" description="Helical" evidence="1">
    <location>
        <begin position="7"/>
        <end position="26"/>
    </location>
</feature>
<accession>A0AAU7E6M3</accession>
<sequence>MEKKYKSYDNASIVGYIVLLGFFVVYQIFTSIFAYMPILFGVLFCYMCYLLKEQEKSLYQLDFRWYFALAYLVFIDIVHNFYIFSSWIAFFVFYYVCADWIKTNLKIGKLVPVIFVVNAYVFVYLFDAVLSYIDNKSIKDLSFEYLIFIIIESYISYVFFKDKL</sequence>
<dbReference type="AlphaFoldDB" id="A0AAU7E6M3"/>